<feature type="region of interest" description="Disordered" evidence="1">
    <location>
        <begin position="224"/>
        <end position="257"/>
    </location>
</feature>
<evidence type="ECO:0008006" key="4">
    <source>
        <dbReference type="Google" id="ProtNLM"/>
    </source>
</evidence>
<proteinExistence type="predicted"/>
<dbReference type="PANTHER" id="PTHR21521:SF0">
    <property type="entry name" value="AMUN, ISOFORM A"/>
    <property type="match status" value="1"/>
</dbReference>
<gene>
    <name evidence="2" type="ORF">BU23DRAFT_588267</name>
</gene>
<dbReference type="EMBL" id="ML976668">
    <property type="protein sequence ID" value="KAF1976075.1"/>
    <property type="molecule type" value="Genomic_DNA"/>
</dbReference>
<protein>
    <recommendedName>
        <fullName evidence="4">DNA glycosylase</fullName>
    </recommendedName>
</protein>
<organism evidence="2 3">
    <name type="scientific">Bimuria novae-zelandiae CBS 107.79</name>
    <dbReference type="NCBI Taxonomy" id="1447943"/>
    <lineage>
        <taxon>Eukaryota</taxon>
        <taxon>Fungi</taxon>
        <taxon>Dikarya</taxon>
        <taxon>Ascomycota</taxon>
        <taxon>Pezizomycotina</taxon>
        <taxon>Dothideomycetes</taxon>
        <taxon>Pleosporomycetidae</taxon>
        <taxon>Pleosporales</taxon>
        <taxon>Massarineae</taxon>
        <taxon>Didymosphaeriaceae</taxon>
        <taxon>Bimuria</taxon>
    </lineage>
</organism>
<evidence type="ECO:0000313" key="2">
    <source>
        <dbReference type="EMBL" id="KAF1976075.1"/>
    </source>
</evidence>
<accession>A0A6A5VG89</accession>
<dbReference type="PANTHER" id="PTHR21521">
    <property type="entry name" value="AMUN, ISOFORM A"/>
    <property type="match status" value="1"/>
</dbReference>
<name>A0A6A5VG89_9PLEO</name>
<reference evidence="2" key="1">
    <citation type="journal article" date="2020" name="Stud. Mycol.">
        <title>101 Dothideomycetes genomes: a test case for predicting lifestyles and emergence of pathogens.</title>
        <authorList>
            <person name="Haridas S."/>
            <person name="Albert R."/>
            <person name="Binder M."/>
            <person name="Bloem J."/>
            <person name="Labutti K."/>
            <person name="Salamov A."/>
            <person name="Andreopoulos B."/>
            <person name="Baker S."/>
            <person name="Barry K."/>
            <person name="Bills G."/>
            <person name="Bluhm B."/>
            <person name="Cannon C."/>
            <person name="Castanera R."/>
            <person name="Culley D."/>
            <person name="Daum C."/>
            <person name="Ezra D."/>
            <person name="Gonzalez J."/>
            <person name="Henrissat B."/>
            <person name="Kuo A."/>
            <person name="Liang C."/>
            <person name="Lipzen A."/>
            <person name="Lutzoni F."/>
            <person name="Magnuson J."/>
            <person name="Mondo S."/>
            <person name="Nolan M."/>
            <person name="Ohm R."/>
            <person name="Pangilinan J."/>
            <person name="Park H.-J."/>
            <person name="Ramirez L."/>
            <person name="Alfaro M."/>
            <person name="Sun H."/>
            <person name="Tritt A."/>
            <person name="Yoshinaga Y."/>
            <person name="Zwiers L.-H."/>
            <person name="Turgeon B."/>
            <person name="Goodwin S."/>
            <person name="Spatafora J."/>
            <person name="Crous P."/>
            <person name="Grigoriev I."/>
        </authorList>
    </citation>
    <scope>NUCLEOTIDE SEQUENCE</scope>
    <source>
        <strain evidence="2">CBS 107.79</strain>
    </source>
</reference>
<dbReference type="AlphaFoldDB" id="A0A6A5VG89"/>
<feature type="compositionally biased region" description="Basic and acidic residues" evidence="1">
    <location>
        <begin position="229"/>
        <end position="257"/>
    </location>
</feature>
<evidence type="ECO:0000256" key="1">
    <source>
        <dbReference type="SAM" id="MobiDB-lite"/>
    </source>
</evidence>
<dbReference type="OrthoDB" id="8249012at2759"/>
<dbReference type="Proteomes" id="UP000800036">
    <property type="component" value="Unassembled WGS sequence"/>
</dbReference>
<keyword evidence="3" id="KW-1185">Reference proteome</keyword>
<sequence length="257" mass="28753">MSPTKTTLKYAQISKPTFDNILSRYASIVPSALRELDELRYDTMPATVQLREEKGAYLTKDEVVKLVEWKLKHGRFRPKLLSLVSSNSPSDIEKTTREAFSPNVPTPLALNDLTKLRGIGPATASLLLSVHDPTHNPFFSDELFRWMLWDTRGSPKGWQRTISYTAKQYEMLLTCVDRLRERLGVSAVDMEKVAWVLGKARVDVGLEEGLGKLEEWEKGGGVVGVGKKGGGEGMKRKRNPAEAEWRSAELKAHAEGV</sequence>
<evidence type="ECO:0000313" key="3">
    <source>
        <dbReference type="Proteomes" id="UP000800036"/>
    </source>
</evidence>